<evidence type="ECO:0000313" key="6">
    <source>
        <dbReference type="Proteomes" id="UP000323221"/>
    </source>
</evidence>
<keyword evidence="2" id="KW-0328">Glycosyltransferase</keyword>
<dbReference type="AlphaFoldDB" id="A0A5M8QB03"/>
<sequence>MRHGVRLVGGRIAVMSEVGARDGMHEEGRARRASRLAHNVAMASSTASRSLLEDPLTFGVQIARRFPRARSALLSLARAAGGPERELTRTWLSGDLTATRAMLEELSTRGSLGRLAAEIAHASGRPELIADDPAVHPVARARAAWQLGEASKAISLLADGAPRTRLHRVLRAELALMTPGTRLRWDAGGSAPIGEPWSGVLHLLTNSLPHTQSGYTVRSHAVLMAQREAGLAPTAMTRVGYPVVVGGIGAAALDVVDGIEYYRALPRHLPATPDGRLAQQADALLSLAGRVQPIALQTTTHYPNAIVVREVAKALDLPWAYEVRGMLEQTWVAGLGSEEARQRASSSERFRLTREREAELADAADIVFTLSSSMRDDLAQRGVPRGRIELVPNAIDAALLDRSARTPPDARAVIGLPRDGFWVGSTSSLVDYEGFDVLLDAVRMARSDGVDVRVLLVGEGTARQALEARATAAGLTGVVVFTGRVDRGAAALYRDALDVVVVPRLDLEVTRTVSPLKPIEAMASGRPLIVSALAPLLEIIGPVLARAGSAVPAGDASALAHQITTLASDGGVRAKLVELGLERARGRTWAAVGSTYREGFAVIGARADGRGDVRAS</sequence>
<evidence type="ECO:0000256" key="1">
    <source>
        <dbReference type="ARBA" id="ARBA00021292"/>
    </source>
</evidence>
<dbReference type="InterPro" id="IPR028098">
    <property type="entry name" value="Glyco_trans_4-like_N"/>
</dbReference>
<dbReference type="GO" id="GO:0016758">
    <property type="term" value="F:hexosyltransferase activity"/>
    <property type="evidence" value="ECO:0007669"/>
    <property type="project" value="TreeGrafter"/>
</dbReference>
<evidence type="ECO:0000256" key="3">
    <source>
        <dbReference type="ARBA" id="ARBA00022679"/>
    </source>
</evidence>
<dbReference type="PANTHER" id="PTHR45947">
    <property type="entry name" value="SULFOQUINOVOSYL TRANSFERASE SQD2"/>
    <property type="match status" value="1"/>
</dbReference>
<dbReference type="InterPro" id="IPR050194">
    <property type="entry name" value="Glycosyltransferase_grp1"/>
</dbReference>
<comment type="caution">
    <text evidence="5">The sequence shown here is derived from an EMBL/GenBank/DDBJ whole genome shotgun (WGS) entry which is preliminary data.</text>
</comment>
<dbReference type="SUPFAM" id="SSF53756">
    <property type="entry name" value="UDP-Glycosyltransferase/glycogen phosphorylase"/>
    <property type="match status" value="1"/>
</dbReference>
<dbReference type="Gene3D" id="3.40.50.2000">
    <property type="entry name" value="Glycogen Phosphorylase B"/>
    <property type="match status" value="2"/>
</dbReference>
<dbReference type="GO" id="GO:1901137">
    <property type="term" value="P:carbohydrate derivative biosynthetic process"/>
    <property type="evidence" value="ECO:0007669"/>
    <property type="project" value="UniProtKB-ARBA"/>
</dbReference>
<dbReference type="Pfam" id="PF13579">
    <property type="entry name" value="Glyco_trans_4_4"/>
    <property type="match status" value="1"/>
</dbReference>
<evidence type="ECO:0000259" key="4">
    <source>
        <dbReference type="Pfam" id="PF13579"/>
    </source>
</evidence>
<name>A0A5M8QB03_9MICO</name>
<dbReference type="EMBL" id="VOIR01000015">
    <property type="protein sequence ID" value="KAA6431976.1"/>
    <property type="molecule type" value="Genomic_DNA"/>
</dbReference>
<gene>
    <name evidence="5" type="ORF">FQ330_09295</name>
</gene>
<protein>
    <recommendedName>
        <fullName evidence="1">D-inositol 3-phosphate glycosyltransferase</fullName>
    </recommendedName>
</protein>
<dbReference type="PANTHER" id="PTHR45947:SF3">
    <property type="entry name" value="SULFOQUINOVOSYL TRANSFERASE SQD2"/>
    <property type="match status" value="1"/>
</dbReference>
<evidence type="ECO:0000313" key="5">
    <source>
        <dbReference type="EMBL" id="KAA6431976.1"/>
    </source>
</evidence>
<evidence type="ECO:0000256" key="2">
    <source>
        <dbReference type="ARBA" id="ARBA00022676"/>
    </source>
</evidence>
<keyword evidence="6" id="KW-1185">Reference proteome</keyword>
<organism evidence="5 6">
    <name type="scientific">Agrococcus sediminis</name>
    <dbReference type="NCBI Taxonomy" id="2599924"/>
    <lineage>
        <taxon>Bacteria</taxon>
        <taxon>Bacillati</taxon>
        <taxon>Actinomycetota</taxon>
        <taxon>Actinomycetes</taxon>
        <taxon>Micrococcales</taxon>
        <taxon>Microbacteriaceae</taxon>
        <taxon>Agrococcus</taxon>
    </lineage>
</organism>
<accession>A0A5M8QB03</accession>
<dbReference type="Proteomes" id="UP000323221">
    <property type="component" value="Unassembled WGS sequence"/>
</dbReference>
<reference evidence="5 6" key="1">
    <citation type="submission" date="2019-08" db="EMBL/GenBank/DDBJ databases">
        <title>Agrococcus lahaulensis sp. nov., isolated from a cold desert of the Indian Himalayas.</title>
        <authorList>
            <person name="Qu J.H."/>
        </authorList>
    </citation>
    <scope>NUCLEOTIDE SEQUENCE [LARGE SCALE GENOMIC DNA]</scope>
    <source>
        <strain evidence="5 6">NS18</strain>
    </source>
</reference>
<dbReference type="OrthoDB" id="509705at2"/>
<keyword evidence="3 5" id="KW-0808">Transferase</keyword>
<feature type="domain" description="Glycosyltransferase subfamily 4-like N-terminal" evidence="4">
    <location>
        <begin position="214"/>
        <end position="393"/>
    </location>
</feature>
<proteinExistence type="predicted"/>
<dbReference type="Pfam" id="PF13692">
    <property type="entry name" value="Glyco_trans_1_4"/>
    <property type="match status" value="1"/>
</dbReference>